<dbReference type="AlphaFoldDB" id="A0A9P3G5Y0"/>
<keyword evidence="2" id="KW-0067">ATP-binding</keyword>
<evidence type="ECO:0000256" key="1">
    <source>
        <dbReference type="SAM" id="MobiDB-lite"/>
    </source>
</evidence>
<dbReference type="GO" id="GO:0004386">
    <property type="term" value="F:helicase activity"/>
    <property type="evidence" value="ECO:0007669"/>
    <property type="project" value="UniProtKB-KW"/>
</dbReference>
<dbReference type="OrthoDB" id="2790700at2759"/>
<name>A0A9P3G5Y0_9APHY</name>
<keyword evidence="2" id="KW-0547">Nucleotide-binding</keyword>
<protein>
    <submittedName>
        <fullName evidence="2">DEXH-box helicase domain-containing protein</fullName>
    </submittedName>
</protein>
<dbReference type="Gene3D" id="3.40.50.300">
    <property type="entry name" value="P-loop containing nucleotide triphosphate hydrolases"/>
    <property type="match status" value="1"/>
</dbReference>
<dbReference type="InterPro" id="IPR027417">
    <property type="entry name" value="P-loop_NTPase"/>
</dbReference>
<sequence>MRHGPSPSRDWTSQKGRAYARHIISTYNKGSAILGSQVESWVHACDGVPQLNILPHSRRKSSHFYGPVLIAKYLNTHPFTGFLPMAKRPVAVVIVPSIERGQTHVSSVSIGVAQNLPREQVVEAAQAGLRAICLRGTDAQEARSSGRNLYEEIKVGKWDVVVLAPDKLNSPEVEGIFRDDPFRASVVVLGIDDVHDLDPSGRGFRVAYRRIAAVPKRLDRRTSLVAVSSTLSDGGDYKAICERLSLQEGGFYCLRLSNEQPNIRTIFHVLTHSLTGLEFPDVRWLISPGTKAVVYCDSIDLSFRVANYLWNQLPPGERRMERVRLWTSLATDSGQATTVRLFEEDPETTAIIALQVVRHVLKVRNVKDVVFLGVPETVHSLVPEEATPVTGEGMANEIKMRTYIEPSVLAAAKAARPLDIPPSTTAQSTTQKLAKGLSTLAAHGSEHGKKTAPSKPALSQPAMGGVGKGKTGGGKTKAAIAKEMGERLDKGILRMLLAHEDRRCLVAEGNRVYGNDKVEPGGAHAGLGCIAAERSYPCSSCAPLACLPPASPLEPSPPKPSKGKMRQTRDAPRRLTKKMRDNASKYLEIFAFDHWYARSDLRTDNIHYGSYWTDEIFEKLLDSFHLMRDLDTLRDYLAEWEFVRDDAPALFALVSTLNTTYDDRHEKTRIIAGKKRVKTLAKKKQASAAQKPSDIDENDCVRDPEVTTQAVRHGEPAPPAHPPLQLVEGYAVSASLPLHSPRSAAAVVPQGLLTHSETLTSARSVASWLQEAAR</sequence>
<dbReference type="EMBL" id="BPQB01000009">
    <property type="protein sequence ID" value="GJE88430.1"/>
    <property type="molecule type" value="Genomic_DNA"/>
</dbReference>
<feature type="region of interest" description="Disordered" evidence="1">
    <location>
        <begin position="552"/>
        <end position="573"/>
    </location>
</feature>
<organism evidence="2 3">
    <name type="scientific">Phanerochaete sordida</name>
    <dbReference type="NCBI Taxonomy" id="48140"/>
    <lineage>
        <taxon>Eukaryota</taxon>
        <taxon>Fungi</taxon>
        <taxon>Dikarya</taxon>
        <taxon>Basidiomycota</taxon>
        <taxon>Agaricomycotina</taxon>
        <taxon>Agaricomycetes</taxon>
        <taxon>Polyporales</taxon>
        <taxon>Phanerochaetaceae</taxon>
        <taxon>Phanerochaete</taxon>
    </lineage>
</organism>
<proteinExistence type="predicted"/>
<keyword evidence="3" id="KW-1185">Reference proteome</keyword>
<comment type="caution">
    <text evidence="2">The sequence shown here is derived from an EMBL/GenBank/DDBJ whole genome shotgun (WGS) entry which is preliminary data.</text>
</comment>
<keyword evidence="2" id="KW-0378">Hydrolase</keyword>
<gene>
    <name evidence="2" type="ORF">PsYK624_045130</name>
</gene>
<reference evidence="2 3" key="1">
    <citation type="submission" date="2021-08" db="EMBL/GenBank/DDBJ databases">
        <title>Draft Genome Sequence of Phanerochaete sordida strain YK-624.</title>
        <authorList>
            <person name="Mori T."/>
            <person name="Dohra H."/>
            <person name="Suzuki T."/>
            <person name="Kawagishi H."/>
            <person name="Hirai H."/>
        </authorList>
    </citation>
    <scope>NUCLEOTIDE SEQUENCE [LARGE SCALE GENOMIC DNA]</scope>
    <source>
        <strain evidence="2 3">YK-624</strain>
    </source>
</reference>
<evidence type="ECO:0000313" key="2">
    <source>
        <dbReference type="EMBL" id="GJE88430.1"/>
    </source>
</evidence>
<dbReference type="Proteomes" id="UP000703269">
    <property type="component" value="Unassembled WGS sequence"/>
</dbReference>
<dbReference type="SUPFAM" id="SSF52540">
    <property type="entry name" value="P-loop containing nucleoside triphosphate hydrolases"/>
    <property type="match status" value="1"/>
</dbReference>
<feature type="compositionally biased region" description="Gly residues" evidence="1">
    <location>
        <begin position="464"/>
        <end position="475"/>
    </location>
</feature>
<accession>A0A9P3G5Y0</accession>
<evidence type="ECO:0000313" key="3">
    <source>
        <dbReference type="Proteomes" id="UP000703269"/>
    </source>
</evidence>
<feature type="region of interest" description="Disordered" evidence="1">
    <location>
        <begin position="441"/>
        <end position="476"/>
    </location>
</feature>
<keyword evidence="2" id="KW-0347">Helicase</keyword>